<comment type="caution">
    <text evidence="2">The sequence shown here is derived from an EMBL/GenBank/DDBJ whole genome shotgun (WGS) entry which is preliminary data.</text>
</comment>
<gene>
    <name evidence="2" type="ORF">ABS765_16100</name>
</gene>
<sequence length="84" mass="9005">MKNLKTIKQFEQEQKMKKEQMENVFGADGPLPPSFEIGDGDGGEWTNERTTGKTGPYPPTGQCDSVTKRDGDIIGGTGTGPGLC</sequence>
<proteinExistence type="predicted"/>
<dbReference type="EMBL" id="JBELPY010000014">
    <property type="protein sequence ID" value="MFL9835540.1"/>
    <property type="molecule type" value="Genomic_DNA"/>
</dbReference>
<reference evidence="2 3" key="1">
    <citation type="submission" date="2024-06" db="EMBL/GenBank/DDBJ databases">
        <authorList>
            <person name="Kaempfer P."/>
            <person name="Viver T."/>
        </authorList>
    </citation>
    <scope>NUCLEOTIDE SEQUENCE [LARGE SCALE GENOMIC DNA]</scope>
    <source>
        <strain evidence="2 3">ST-37</strain>
    </source>
</reference>
<feature type="region of interest" description="Disordered" evidence="1">
    <location>
        <begin position="24"/>
        <end position="84"/>
    </location>
</feature>
<accession>A0ABW8Y6K9</accession>
<dbReference type="Proteomes" id="UP001629058">
    <property type="component" value="Unassembled WGS sequence"/>
</dbReference>
<dbReference type="RefSeq" id="WP_408092384.1">
    <property type="nucleotide sequence ID" value="NZ_JBELPY010000014.1"/>
</dbReference>
<organism evidence="2 3">
    <name type="scientific">Chryseobacterium terrae</name>
    <dbReference type="NCBI Taxonomy" id="3163299"/>
    <lineage>
        <taxon>Bacteria</taxon>
        <taxon>Pseudomonadati</taxon>
        <taxon>Bacteroidota</taxon>
        <taxon>Flavobacteriia</taxon>
        <taxon>Flavobacteriales</taxon>
        <taxon>Weeksellaceae</taxon>
        <taxon>Chryseobacterium group</taxon>
        <taxon>Chryseobacterium</taxon>
    </lineage>
</organism>
<evidence type="ECO:0000313" key="2">
    <source>
        <dbReference type="EMBL" id="MFL9835540.1"/>
    </source>
</evidence>
<evidence type="ECO:0008006" key="4">
    <source>
        <dbReference type="Google" id="ProtNLM"/>
    </source>
</evidence>
<feature type="compositionally biased region" description="Gly residues" evidence="1">
    <location>
        <begin position="73"/>
        <end position="84"/>
    </location>
</feature>
<evidence type="ECO:0000256" key="1">
    <source>
        <dbReference type="SAM" id="MobiDB-lite"/>
    </source>
</evidence>
<evidence type="ECO:0000313" key="3">
    <source>
        <dbReference type="Proteomes" id="UP001629058"/>
    </source>
</evidence>
<protein>
    <recommendedName>
        <fullName evidence="4">Natural product</fullName>
    </recommendedName>
</protein>
<name>A0ABW8Y6K9_9FLAO</name>
<keyword evidence="3" id="KW-1185">Reference proteome</keyword>